<dbReference type="Proteomes" id="UP000095751">
    <property type="component" value="Unassembled WGS sequence"/>
</dbReference>
<dbReference type="AlphaFoldDB" id="A0A1E7FZU0"/>
<dbReference type="EMBL" id="KV784353">
    <property type="protein sequence ID" value="OEU23645.1"/>
    <property type="molecule type" value="Genomic_DNA"/>
</dbReference>
<dbReference type="InParanoid" id="A0A1E7FZU0"/>
<dbReference type="OrthoDB" id="46592at2759"/>
<evidence type="ECO:0000313" key="1">
    <source>
        <dbReference type="EMBL" id="OEU23645.1"/>
    </source>
</evidence>
<name>A0A1E7FZU0_9STRA</name>
<dbReference type="Gene3D" id="1.25.40.10">
    <property type="entry name" value="Tetratricopeptide repeat domain"/>
    <property type="match status" value="1"/>
</dbReference>
<reference evidence="1 2" key="1">
    <citation type="submission" date="2016-09" db="EMBL/GenBank/DDBJ databases">
        <title>Extensive genetic diversity and differential bi-allelic expression allows diatom success in the polar Southern Ocean.</title>
        <authorList>
            <consortium name="DOE Joint Genome Institute"/>
            <person name="Mock T."/>
            <person name="Otillar R.P."/>
            <person name="Strauss J."/>
            <person name="Dupont C."/>
            <person name="Frickenhaus S."/>
            <person name="Maumus F."/>
            <person name="Mcmullan M."/>
            <person name="Sanges R."/>
            <person name="Schmutz J."/>
            <person name="Toseland A."/>
            <person name="Valas R."/>
            <person name="Veluchamy A."/>
            <person name="Ward B.J."/>
            <person name="Allen A."/>
            <person name="Barry K."/>
            <person name="Falciatore A."/>
            <person name="Ferrante M."/>
            <person name="Fortunato A.E."/>
            <person name="Gloeckner G."/>
            <person name="Gruber A."/>
            <person name="Hipkin R."/>
            <person name="Janech M."/>
            <person name="Kroth P."/>
            <person name="Leese F."/>
            <person name="Lindquist E."/>
            <person name="Lyon B.R."/>
            <person name="Martin J."/>
            <person name="Mayer C."/>
            <person name="Parker M."/>
            <person name="Quesneville H."/>
            <person name="Raymond J."/>
            <person name="Uhlig C."/>
            <person name="Valentin K.U."/>
            <person name="Worden A.Z."/>
            <person name="Armbrust E.V."/>
            <person name="Bowler C."/>
            <person name="Green B."/>
            <person name="Moulton V."/>
            <person name="Van Oosterhout C."/>
            <person name="Grigoriev I."/>
        </authorList>
    </citation>
    <scope>NUCLEOTIDE SEQUENCE [LARGE SCALE GENOMIC DNA]</scope>
    <source>
        <strain evidence="1 2">CCMP1102</strain>
    </source>
</reference>
<gene>
    <name evidence="1" type="ORF">FRACYDRAFT_233817</name>
</gene>
<dbReference type="KEGG" id="fcy:FRACYDRAFT_233817"/>
<dbReference type="SUPFAM" id="SSF81901">
    <property type="entry name" value="HCP-like"/>
    <property type="match status" value="1"/>
</dbReference>
<accession>A0A1E7FZU0</accession>
<dbReference type="InterPro" id="IPR011990">
    <property type="entry name" value="TPR-like_helical_dom_sf"/>
</dbReference>
<evidence type="ECO:0000313" key="2">
    <source>
        <dbReference type="Proteomes" id="UP000095751"/>
    </source>
</evidence>
<protein>
    <recommendedName>
        <fullName evidence="3">HCP-like protein</fullName>
    </recommendedName>
</protein>
<proteinExistence type="predicted"/>
<sequence>MNITNNNGTNMICSFVVITLLLLLTVSSSGFIIINLNLSSSTTSTTRTTTARQHSIITSTTDNDGGGSAVSLEENNKLYNEIYKEIQLVALELWKGDEITLTTITNAATCANNNSTNNNNNTNTTPLFSFSEGIPKKIQSSELGIQIINYCASLGNPAGINKKAALFEASDNYMDAVQLYENSILNGRINALLLFNLGWCLIHGLGVVNKKKDAIRGRQLWKEAVALAPDQGSEEAAWFLYKEYERDDPTEAQHWYDIAIDLGYYE</sequence>
<organism evidence="1 2">
    <name type="scientific">Fragilariopsis cylindrus CCMP1102</name>
    <dbReference type="NCBI Taxonomy" id="635003"/>
    <lineage>
        <taxon>Eukaryota</taxon>
        <taxon>Sar</taxon>
        <taxon>Stramenopiles</taxon>
        <taxon>Ochrophyta</taxon>
        <taxon>Bacillariophyta</taxon>
        <taxon>Bacillariophyceae</taxon>
        <taxon>Bacillariophycidae</taxon>
        <taxon>Bacillariales</taxon>
        <taxon>Bacillariaceae</taxon>
        <taxon>Fragilariopsis</taxon>
    </lineage>
</organism>
<evidence type="ECO:0008006" key="3">
    <source>
        <dbReference type="Google" id="ProtNLM"/>
    </source>
</evidence>
<keyword evidence="2" id="KW-1185">Reference proteome</keyword>